<dbReference type="InterPro" id="IPR038418">
    <property type="entry name" value="6-PTP_synth/QueD_sf"/>
</dbReference>
<comment type="similarity">
    <text evidence="3">Belongs to the PTPS family.</text>
</comment>
<keyword evidence="8" id="KW-0456">Lyase</keyword>
<protein>
    <recommendedName>
        <fullName evidence="4">6-pyruvoyltetrahydropterin synthase</fullName>
        <ecNumber evidence="4">4.2.3.12</ecNumber>
    </recommendedName>
</protein>
<comment type="caution">
    <text evidence="9">The sequence shown here is derived from an EMBL/GenBank/DDBJ whole genome shotgun (WGS) entry which is preliminary data.</text>
</comment>
<evidence type="ECO:0000256" key="5">
    <source>
        <dbReference type="ARBA" id="ARBA00022723"/>
    </source>
</evidence>
<dbReference type="Gene3D" id="3.30.479.10">
    <property type="entry name" value="6-pyruvoyl tetrahydropterin synthase/QueD"/>
    <property type="match status" value="2"/>
</dbReference>
<evidence type="ECO:0000313" key="9">
    <source>
        <dbReference type="EMBL" id="KAJ3185524.1"/>
    </source>
</evidence>
<evidence type="ECO:0000256" key="4">
    <source>
        <dbReference type="ARBA" id="ARBA00013100"/>
    </source>
</evidence>
<dbReference type="GO" id="GO:0005739">
    <property type="term" value="C:mitochondrion"/>
    <property type="evidence" value="ECO:0007669"/>
    <property type="project" value="TreeGrafter"/>
</dbReference>
<name>A0AAD5TUZ7_9FUNG</name>
<dbReference type="PANTHER" id="PTHR12589">
    <property type="entry name" value="PYRUVOYL TETRAHYDROBIOPTERIN SYNTHASE"/>
    <property type="match status" value="1"/>
</dbReference>
<evidence type="ECO:0000256" key="6">
    <source>
        <dbReference type="ARBA" id="ARBA00022833"/>
    </source>
</evidence>
<proteinExistence type="inferred from homology"/>
<dbReference type="Proteomes" id="UP001212152">
    <property type="component" value="Unassembled WGS sequence"/>
</dbReference>
<keyword evidence="6" id="KW-0862">Zinc</keyword>
<comment type="pathway">
    <text evidence="2">Cofactor biosynthesis; tetrahydrobiopterin biosynthesis; tetrahydrobiopterin from 7,8-dihydroneopterin triphosphate: step 1/3.</text>
</comment>
<reference evidence="9" key="1">
    <citation type="submission" date="2020-05" db="EMBL/GenBank/DDBJ databases">
        <title>Phylogenomic resolution of chytrid fungi.</title>
        <authorList>
            <person name="Stajich J.E."/>
            <person name="Amses K."/>
            <person name="Simmons R."/>
            <person name="Seto K."/>
            <person name="Myers J."/>
            <person name="Bonds A."/>
            <person name="Quandt C.A."/>
            <person name="Barry K."/>
            <person name="Liu P."/>
            <person name="Grigoriev I."/>
            <person name="Longcore J.E."/>
            <person name="James T.Y."/>
        </authorList>
    </citation>
    <scope>NUCLEOTIDE SEQUENCE</scope>
    <source>
        <strain evidence="9">JEL0379</strain>
    </source>
</reference>
<sequence>MPIVYLSREEHFSAAHRLHSPHLSDAENLNVYGKCNHKHGHGHNYKGAFKRAAEDLIVAPILWMQEYLTLLILSSHLLTPFAVEVIVKGELDPKTGMVLNITELKDCMKRAIMEPMDHKNIDIDVPYFSDKPSTAENIAVFMWQEMAKILPKGEMHEIVLRETDANVVIYRGE</sequence>
<evidence type="ECO:0000256" key="7">
    <source>
        <dbReference type="ARBA" id="ARBA00023007"/>
    </source>
</evidence>
<keyword evidence="7" id="KW-0783">Tetrahydrobiopterin biosynthesis</keyword>
<comment type="cofactor">
    <cofactor evidence="1">
        <name>Zn(2+)</name>
        <dbReference type="ChEBI" id="CHEBI:29105"/>
    </cofactor>
</comment>
<dbReference type="GO" id="GO:0046872">
    <property type="term" value="F:metal ion binding"/>
    <property type="evidence" value="ECO:0007669"/>
    <property type="project" value="UniProtKB-KW"/>
</dbReference>
<dbReference type="SUPFAM" id="SSF55620">
    <property type="entry name" value="Tetrahydrobiopterin biosynthesis enzymes-like"/>
    <property type="match status" value="2"/>
</dbReference>
<dbReference type="EMBL" id="JADGJQ010000001">
    <property type="protein sequence ID" value="KAJ3185524.1"/>
    <property type="molecule type" value="Genomic_DNA"/>
</dbReference>
<dbReference type="InterPro" id="IPR007115">
    <property type="entry name" value="6-PTP_synth/QueD"/>
</dbReference>
<dbReference type="GO" id="GO:0006729">
    <property type="term" value="P:tetrahydrobiopterin biosynthetic process"/>
    <property type="evidence" value="ECO:0007669"/>
    <property type="project" value="UniProtKB-KW"/>
</dbReference>
<dbReference type="GO" id="GO:0003874">
    <property type="term" value="F:6-pyruvoyltetrahydropterin synthase activity"/>
    <property type="evidence" value="ECO:0007669"/>
    <property type="project" value="UniProtKB-EC"/>
</dbReference>
<evidence type="ECO:0000256" key="8">
    <source>
        <dbReference type="ARBA" id="ARBA00023239"/>
    </source>
</evidence>
<evidence type="ECO:0000256" key="1">
    <source>
        <dbReference type="ARBA" id="ARBA00001947"/>
    </source>
</evidence>
<dbReference type="Pfam" id="PF01242">
    <property type="entry name" value="PTPS"/>
    <property type="match status" value="2"/>
</dbReference>
<evidence type="ECO:0000256" key="2">
    <source>
        <dbReference type="ARBA" id="ARBA00005126"/>
    </source>
</evidence>
<dbReference type="EC" id="4.2.3.12" evidence="4"/>
<organism evidence="9 10">
    <name type="scientific">Geranomyces variabilis</name>
    <dbReference type="NCBI Taxonomy" id="109894"/>
    <lineage>
        <taxon>Eukaryota</taxon>
        <taxon>Fungi</taxon>
        <taxon>Fungi incertae sedis</taxon>
        <taxon>Chytridiomycota</taxon>
        <taxon>Chytridiomycota incertae sedis</taxon>
        <taxon>Chytridiomycetes</taxon>
        <taxon>Spizellomycetales</taxon>
        <taxon>Powellomycetaceae</taxon>
        <taxon>Geranomyces</taxon>
    </lineage>
</organism>
<dbReference type="AlphaFoldDB" id="A0AAD5TUZ7"/>
<evidence type="ECO:0000313" key="10">
    <source>
        <dbReference type="Proteomes" id="UP001212152"/>
    </source>
</evidence>
<keyword evidence="10" id="KW-1185">Reference proteome</keyword>
<gene>
    <name evidence="9" type="ORF">HDU87_000147</name>
</gene>
<keyword evidence="5" id="KW-0479">Metal-binding</keyword>
<accession>A0AAD5TUZ7</accession>
<dbReference type="PANTHER" id="PTHR12589:SF7">
    <property type="entry name" value="6-PYRUVOYL TETRAHYDROBIOPTERIN SYNTHASE"/>
    <property type="match status" value="1"/>
</dbReference>
<evidence type="ECO:0000256" key="3">
    <source>
        <dbReference type="ARBA" id="ARBA00009164"/>
    </source>
</evidence>